<comment type="caution">
    <text evidence="2">The sequence shown here is derived from an EMBL/GenBank/DDBJ whole genome shotgun (WGS) entry which is preliminary data.</text>
</comment>
<reference evidence="2 3" key="1">
    <citation type="journal article" date="2014" name="Genome Biol. Evol.">
        <title>The genome of the myxosporean Thelohanellus kitauei shows adaptations to nutrient acquisition within its fish host.</title>
        <authorList>
            <person name="Yang Y."/>
            <person name="Xiong J."/>
            <person name="Zhou Z."/>
            <person name="Huo F."/>
            <person name="Miao W."/>
            <person name="Ran C."/>
            <person name="Liu Y."/>
            <person name="Zhang J."/>
            <person name="Feng J."/>
            <person name="Wang M."/>
            <person name="Wang M."/>
            <person name="Wang L."/>
            <person name="Yao B."/>
        </authorList>
    </citation>
    <scope>NUCLEOTIDE SEQUENCE [LARGE SCALE GENOMIC DNA]</scope>
    <source>
        <strain evidence="2">Wuqing</strain>
    </source>
</reference>
<dbReference type="SUPFAM" id="SSF81296">
    <property type="entry name" value="E set domains"/>
    <property type="match status" value="1"/>
</dbReference>
<proteinExistence type="predicted"/>
<dbReference type="EMBL" id="JWZT01002265">
    <property type="protein sequence ID" value="KII69861.1"/>
    <property type="molecule type" value="Genomic_DNA"/>
</dbReference>
<dbReference type="AlphaFoldDB" id="A0A0C2MRK4"/>
<accession>A0A0C2MRK4</accession>
<keyword evidence="3" id="KW-1185">Reference proteome</keyword>
<feature type="domain" description="MD-2-related lipid-recognition" evidence="1">
    <location>
        <begin position="45"/>
        <end position="170"/>
    </location>
</feature>
<gene>
    <name evidence="2" type="ORF">RF11_02791</name>
</gene>
<name>A0A0C2MRK4_THEKT</name>
<evidence type="ECO:0000313" key="3">
    <source>
        <dbReference type="Proteomes" id="UP000031668"/>
    </source>
</evidence>
<organism evidence="2 3">
    <name type="scientific">Thelohanellus kitauei</name>
    <name type="common">Myxosporean</name>
    <dbReference type="NCBI Taxonomy" id="669202"/>
    <lineage>
        <taxon>Eukaryota</taxon>
        <taxon>Metazoa</taxon>
        <taxon>Cnidaria</taxon>
        <taxon>Myxozoa</taxon>
        <taxon>Myxosporea</taxon>
        <taxon>Bivalvulida</taxon>
        <taxon>Platysporina</taxon>
        <taxon>Myxobolidae</taxon>
        <taxon>Thelohanellus</taxon>
    </lineage>
</organism>
<dbReference type="Gene3D" id="2.60.40.770">
    <property type="match status" value="1"/>
</dbReference>
<dbReference type="InterPro" id="IPR014756">
    <property type="entry name" value="Ig_E-set"/>
</dbReference>
<sequence>MIISWAIVRRDHLRLMRGLSMRISGVQSLMFLMVIGSVLRLSSQQIYQCTLPIGDADFVVESVSMTGCSYDACKHRGKQTFNVSFTVLIPAKTIQISVVDNRKADKPHSVKFWENYKVCDDKDMECPVMPGTTLSLSFNISIPKAVKNKDIWTRVEAFNENKERLLCLKILSAKKGQAPKKPDL</sequence>
<evidence type="ECO:0000259" key="1">
    <source>
        <dbReference type="Pfam" id="PF02221"/>
    </source>
</evidence>
<dbReference type="InterPro" id="IPR003172">
    <property type="entry name" value="ML_dom"/>
</dbReference>
<dbReference type="Pfam" id="PF02221">
    <property type="entry name" value="E1_DerP2_DerF2"/>
    <property type="match status" value="1"/>
</dbReference>
<evidence type="ECO:0000313" key="2">
    <source>
        <dbReference type="EMBL" id="KII69861.1"/>
    </source>
</evidence>
<dbReference type="Proteomes" id="UP000031668">
    <property type="component" value="Unassembled WGS sequence"/>
</dbReference>
<protein>
    <recommendedName>
        <fullName evidence="1">MD-2-related lipid-recognition domain-containing protein</fullName>
    </recommendedName>
</protein>